<keyword evidence="3" id="KW-0521">NADP</keyword>
<dbReference type="EMBL" id="CP084166">
    <property type="protein sequence ID" value="UJG41806.1"/>
    <property type="molecule type" value="Genomic_DNA"/>
</dbReference>
<dbReference type="InterPro" id="IPR020831">
    <property type="entry name" value="GlycerAld/Erythrose_P_DH"/>
</dbReference>
<comment type="catalytic activity">
    <reaction evidence="6">
        <text>D-glyceraldehyde 3-phosphate + phosphate + NAD(+) = (2R)-3-phospho-glyceroyl phosphate + NADH + H(+)</text>
        <dbReference type="Rhea" id="RHEA:10300"/>
        <dbReference type="ChEBI" id="CHEBI:15378"/>
        <dbReference type="ChEBI" id="CHEBI:43474"/>
        <dbReference type="ChEBI" id="CHEBI:57540"/>
        <dbReference type="ChEBI" id="CHEBI:57604"/>
        <dbReference type="ChEBI" id="CHEBI:57945"/>
        <dbReference type="ChEBI" id="CHEBI:59776"/>
        <dbReference type="EC" id="1.2.1.59"/>
    </reaction>
</comment>
<evidence type="ECO:0000256" key="10">
    <source>
        <dbReference type="PIRSR" id="PIRSR000149-4"/>
    </source>
</evidence>
<protein>
    <recommendedName>
        <fullName evidence="2">glyceraldehyde-3-phosphate dehydrogenase (NAD(P)(+)) (phosphorylating)</fullName>
        <ecNumber evidence="2">1.2.1.59</ecNumber>
    </recommendedName>
</protein>
<comment type="similarity">
    <text evidence="1 11">Belongs to the glyceraldehyde-3-phosphate dehydrogenase family.</text>
</comment>
<feature type="binding site" evidence="9">
    <location>
        <position position="315"/>
    </location>
    <ligand>
        <name>NAD(+)</name>
        <dbReference type="ChEBI" id="CHEBI:57540"/>
    </ligand>
</feature>
<evidence type="ECO:0000256" key="2">
    <source>
        <dbReference type="ARBA" id="ARBA00013024"/>
    </source>
</evidence>
<dbReference type="PRINTS" id="PR00078">
    <property type="entry name" value="G3PDHDRGNASE"/>
</dbReference>
<proteinExistence type="inferred from homology"/>
<dbReference type="AlphaFoldDB" id="A0A9Y1BMJ3"/>
<evidence type="ECO:0000256" key="5">
    <source>
        <dbReference type="ARBA" id="ARBA00048067"/>
    </source>
</evidence>
<dbReference type="SMART" id="SM00846">
    <property type="entry name" value="Gp_dh_N"/>
    <property type="match status" value="1"/>
</dbReference>
<comment type="catalytic activity">
    <reaction evidence="5">
        <text>D-glyceraldehyde 3-phosphate + phosphate + NADP(+) = (2R)-3-phospho-glyceroyl phosphate + NADPH + H(+)</text>
        <dbReference type="Rhea" id="RHEA:10296"/>
        <dbReference type="ChEBI" id="CHEBI:15378"/>
        <dbReference type="ChEBI" id="CHEBI:43474"/>
        <dbReference type="ChEBI" id="CHEBI:57604"/>
        <dbReference type="ChEBI" id="CHEBI:57783"/>
        <dbReference type="ChEBI" id="CHEBI:58349"/>
        <dbReference type="ChEBI" id="CHEBI:59776"/>
        <dbReference type="EC" id="1.2.1.59"/>
    </reaction>
</comment>
<feature type="active site" description="Nucleophile" evidence="7">
    <location>
        <position position="153"/>
    </location>
</feature>
<feature type="binding site" evidence="8">
    <location>
        <position position="234"/>
    </location>
    <ligand>
        <name>D-glyceraldehyde 3-phosphate</name>
        <dbReference type="ChEBI" id="CHEBI:59776"/>
    </ligand>
</feature>
<dbReference type="FunFam" id="3.40.50.720:FF:000001">
    <property type="entry name" value="Glyceraldehyde-3-phosphate dehydrogenase"/>
    <property type="match status" value="1"/>
</dbReference>
<feature type="binding site" evidence="9">
    <location>
        <begin position="12"/>
        <end position="13"/>
    </location>
    <ligand>
        <name>NAD(+)</name>
        <dbReference type="ChEBI" id="CHEBI:57540"/>
    </ligand>
</feature>
<dbReference type="GO" id="GO:0050661">
    <property type="term" value="F:NADP binding"/>
    <property type="evidence" value="ECO:0007669"/>
    <property type="project" value="InterPro"/>
</dbReference>
<evidence type="ECO:0000313" key="13">
    <source>
        <dbReference type="EMBL" id="UJG41806.1"/>
    </source>
</evidence>
<dbReference type="InterPro" id="IPR020829">
    <property type="entry name" value="GlycerAld_3-P_DH_cat"/>
</dbReference>
<feature type="binding site" evidence="9">
    <location>
        <position position="34"/>
    </location>
    <ligand>
        <name>NAD(+)</name>
        <dbReference type="ChEBI" id="CHEBI:57540"/>
    </ligand>
</feature>
<dbReference type="FunFam" id="3.30.360.10:FF:000002">
    <property type="entry name" value="Glyceraldehyde-3-phosphate dehydrogenase"/>
    <property type="match status" value="1"/>
</dbReference>
<dbReference type="SUPFAM" id="SSF51735">
    <property type="entry name" value="NAD(P)-binding Rossmann-fold domains"/>
    <property type="match status" value="1"/>
</dbReference>
<dbReference type="GO" id="GO:0051287">
    <property type="term" value="F:NAD binding"/>
    <property type="evidence" value="ECO:0007669"/>
    <property type="project" value="InterPro"/>
</dbReference>
<evidence type="ECO:0000256" key="11">
    <source>
        <dbReference type="RuleBase" id="RU000397"/>
    </source>
</evidence>
<keyword evidence="9" id="KW-0547">Nucleotide-binding</keyword>
<dbReference type="CDD" id="cd18126">
    <property type="entry name" value="GAPDH_I_C"/>
    <property type="match status" value="1"/>
</dbReference>
<gene>
    <name evidence="13" type="primary">gap</name>
    <name evidence="13" type="ORF">K9W45_04925</name>
</gene>
<evidence type="ECO:0000256" key="8">
    <source>
        <dbReference type="PIRSR" id="PIRSR000149-2"/>
    </source>
</evidence>
<feature type="binding site" evidence="8">
    <location>
        <begin position="152"/>
        <end position="154"/>
    </location>
    <ligand>
        <name>D-glyceraldehyde 3-phosphate</name>
        <dbReference type="ChEBI" id="CHEBI:59776"/>
    </ligand>
</feature>
<dbReference type="Pfam" id="PF00044">
    <property type="entry name" value="Gp_dh_N"/>
    <property type="match status" value="1"/>
</dbReference>
<dbReference type="NCBIfam" id="TIGR01534">
    <property type="entry name" value="GAPDH-I"/>
    <property type="match status" value="1"/>
</dbReference>
<dbReference type="InterPro" id="IPR020828">
    <property type="entry name" value="GlycerAld_3-P_DH_NAD(P)-bd"/>
</dbReference>
<dbReference type="Proteomes" id="UP001201020">
    <property type="component" value="Chromosome"/>
</dbReference>
<keyword evidence="4" id="KW-0560">Oxidoreductase</keyword>
<dbReference type="InterPro" id="IPR006424">
    <property type="entry name" value="Glyceraldehyde-3-P_DH_1"/>
</dbReference>
<dbReference type="GO" id="GO:0006006">
    <property type="term" value="P:glucose metabolic process"/>
    <property type="evidence" value="ECO:0007669"/>
    <property type="project" value="InterPro"/>
</dbReference>
<keyword evidence="9" id="KW-0520">NAD</keyword>
<evidence type="ECO:0000256" key="4">
    <source>
        <dbReference type="ARBA" id="ARBA00023002"/>
    </source>
</evidence>
<evidence type="ECO:0000256" key="1">
    <source>
        <dbReference type="ARBA" id="ARBA00007406"/>
    </source>
</evidence>
<dbReference type="Gene3D" id="3.40.50.720">
    <property type="entry name" value="NAD(P)-binding Rossmann-like Domain"/>
    <property type="match status" value="1"/>
</dbReference>
<accession>A0A9Y1BMJ3</accession>
<dbReference type="GO" id="GO:0043891">
    <property type="term" value="F:glyceraldehyde-3-phosphate dehydrogenase [NAD(P)+] (phosphorylating) activity"/>
    <property type="evidence" value="ECO:0007669"/>
    <property type="project" value="UniProtKB-EC"/>
</dbReference>
<evidence type="ECO:0000256" key="3">
    <source>
        <dbReference type="ARBA" id="ARBA00022857"/>
    </source>
</evidence>
<sequence>MTIRIGINGFGRIGRGVFRAGFKRKDIEFVGINDITNSKTLAHLLKYDSAHGRFPYSVKAVDDGLEVDGKYIPVSAERDPANIPWNEWEVDYVIESTGLFRTYDLASKHLSGNVKRVLISAPGKGGPIKTFVLGVNEHLFNPEEDKIVSNASCTTNCYAPVTKVIDDNFGVESGFMTTVHSYTSDQRILDAPHGDLRRARSAAMNIVPTSTGAAIAVGKVLPHLEGKLDAMSIRVPSPNVSLIDAVYTLKKEVTKEEIFSAFKEAANGKMKGILAISEEPLVSIDYNGDPHSAIVDFGYIFAMGNQVKVVAWYDNETGYSNRMIDLVEFIAKKEN</sequence>
<dbReference type="CDD" id="cd05214">
    <property type="entry name" value="GAPDH_I_N"/>
    <property type="match status" value="1"/>
</dbReference>
<organism evidence="13">
    <name type="scientific">Candidatus Heimdallarchaeum aukensis</name>
    <dbReference type="NCBI Taxonomy" id="2876573"/>
    <lineage>
        <taxon>Archaea</taxon>
        <taxon>Promethearchaeati</taxon>
        <taxon>Candidatus Heimdallarchaeota</taxon>
        <taxon>Candidatus Heimdallarchaeia (ex Rinke et al. 2021) (nom. nud.)</taxon>
        <taxon>Candidatus Heimdallarchaeales</taxon>
        <taxon>Candidatus Heimdallarchaeaceae</taxon>
        <taxon>Candidatus Heimdallarchaeum</taxon>
    </lineage>
</organism>
<dbReference type="InterPro" id="IPR036291">
    <property type="entry name" value="NAD(P)-bd_dom_sf"/>
</dbReference>
<dbReference type="PANTHER" id="PTHR43148">
    <property type="entry name" value="GLYCERALDEHYDE-3-PHOSPHATE DEHYDROGENASE 2"/>
    <property type="match status" value="1"/>
</dbReference>
<feature type="binding site" evidence="9">
    <location>
        <position position="120"/>
    </location>
    <ligand>
        <name>NAD(+)</name>
        <dbReference type="ChEBI" id="CHEBI:57540"/>
    </ligand>
</feature>
<dbReference type="EC" id="1.2.1.59" evidence="2"/>
<evidence type="ECO:0000256" key="6">
    <source>
        <dbReference type="ARBA" id="ARBA00048853"/>
    </source>
</evidence>
<evidence type="ECO:0000256" key="7">
    <source>
        <dbReference type="PIRSR" id="PIRSR000149-1"/>
    </source>
</evidence>
<dbReference type="Gene3D" id="3.30.360.10">
    <property type="entry name" value="Dihydrodipicolinate Reductase, domain 2"/>
    <property type="match status" value="1"/>
</dbReference>
<dbReference type="PIRSF" id="PIRSF000149">
    <property type="entry name" value="GAP_DH"/>
    <property type="match status" value="1"/>
</dbReference>
<evidence type="ECO:0000259" key="12">
    <source>
        <dbReference type="SMART" id="SM00846"/>
    </source>
</evidence>
<feature type="binding site" evidence="9">
    <location>
        <position position="78"/>
    </location>
    <ligand>
        <name>NAD(+)</name>
        <dbReference type="ChEBI" id="CHEBI:57540"/>
    </ligand>
</feature>
<evidence type="ECO:0000256" key="9">
    <source>
        <dbReference type="PIRSR" id="PIRSR000149-3"/>
    </source>
</evidence>
<name>A0A9Y1BMJ3_9ARCH</name>
<dbReference type="SUPFAM" id="SSF55347">
    <property type="entry name" value="Glyceraldehyde-3-phosphate dehydrogenase-like, C-terminal domain"/>
    <property type="match status" value="1"/>
</dbReference>
<reference evidence="13" key="1">
    <citation type="journal article" date="2022" name="Nat. Microbiol.">
        <title>Unique mobile elements and scalable gene flow at the prokaryote-eukaryote boundary revealed by circularized Asgard archaea genomes.</title>
        <authorList>
            <person name="Wu F."/>
            <person name="Speth D.R."/>
            <person name="Philosof A."/>
            <person name="Cremiere A."/>
            <person name="Narayanan A."/>
            <person name="Barco R.A."/>
            <person name="Connon S.A."/>
            <person name="Amend J.P."/>
            <person name="Antoshechkin I.A."/>
            <person name="Orphan V.J."/>
        </authorList>
    </citation>
    <scope>NUCLEOTIDE SEQUENCE</scope>
    <source>
        <strain evidence="13">PM71</strain>
    </source>
</reference>
<dbReference type="Pfam" id="PF02800">
    <property type="entry name" value="Gp_dh_C"/>
    <property type="match status" value="1"/>
</dbReference>
<feature type="binding site" evidence="8">
    <location>
        <position position="183"/>
    </location>
    <ligand>
        <name>D-glyceraldehyde 3-phosphate</name>
        <dbReference type="ChEBI" id="CHEBI:59776"/>
    </ligand>
</feature>
<feature type="site" description="Activates thiol group during catalysis" evidence="10">
    <location>
        <position position="180"/>
    </location>
</feature>
<feature type="domain" description="Glyceraldehyde 3-phosphate dehydrogenase NAD(P) binding" evidence="12">
    <location>
        <begin position="3"/>
        <end position="153"/>
    </location>
</feature>
<feature type="binding site" evidence="8">
    <location>
        <begin position="211"/>
        <end position="212"/>
    </location>
    <ligand>
        <name>D-glyceraldehyde 3-phosphate</name>
        <dbReference type="ChEBI" id="CHEBI:59776"/>
    </ligand>
</feature>